<evidence type="ECO:0000256" key="1">
    <source>
        <dbReference type="SAM" id="MobiDB-lite"/>
    </source>
</evidence>
<keyword evidence="3" id="KW-1185">Reference proteome</keyword>
<gene>
    <name evidence="2" type="ORF">GWO68_08160</name>
</gene>
<comment type="caution">
    <text evidence="2">The sequence shown here is derived from an EMBL/GenBank/DDBJ whole genome shotgun (WGS) entry which is preliminary data.</text>
</comment>
<organism evidence="2 3">
    <name type="scientific">Pontibacter fetidus</name>
    <dbReference type="NCBI Taxonomy" id="2700082"/>
    <lineage>
        <taxon>Bacteria</taxon>
        <taxon>Pseudomonadati</taxon>
        <taxon>Bacteroidota</taxon>
        <taxon>Cytophagia</taxon>
        <taxon>Cytophagales</taxon>
        <taxon>Hymenobacteraceae</taxon>
        <taxon>Pontibacter</taxon>
    </lineage>
</organism>
<dbReference type="RefSeq" id="WP_162345946.1">
    <property type="nucleotide sequence ID" value="NZ_JAAEAA010000008.1"/>
</dbReference>
<accession>A0A6B2H6B7</accession>
<protein>
    <submittedName>
        <fullName evidence="2">Uncharacterized protein</fullName>
    </submittedName>
</protein>
<dbReference type="AlphaFoldDB" id="A0A6B2H6B7"/>
<feature type="compositionally biased region" description="Basic and acidic residues" evidence="1">
    <location>
        <begin position="1"/>
        <end position="13"/>
    </location>
</feature>
<feature type="compositionally biased region" description="Basic and acidic residues" evidence="1">
    <location>
        <begin position="21"/>
        <end position="35"/>
    </location>
</feature>
<reference evidence="2 3" key="1">
    <citation type="submission" date="2020-01" db="EMBL/GenBank/DDBJ databases">
        <authorList>
            <person name="Kim M.K."/>
        </authorList>
    </citation>
    <scope>NUCLEOTIDE SEQUENCE [LARGE SCALE GENOMIC DNA]</scope>
    <source>
        <strain evidence="2 3">BT213</strain>
    </source>
</reference>
<feature type="region of interest" description="Disordered" evidence="1">
    <location>
        <begin position="1"/>
        <end position="123"/>
    </location>
</feature>
<sequence>MATHNENEHKPDNVKNINNDFSKRVSMDNRPDPSAKRNVGPGGTLERAGQKDKLENMHIQGNETTGYGATGKSSTNDYLAQGPGFEAEGSDTAMDNNHNGIRNKEQPFGENNTEPDGTDHSRT</sequence>
<dbReference type="EMBL" id="JAAEAA010000008">
    <property type="protein sequence ID" value="NDK55887.1"/>
    <property type="molecule type" value="Genomic_DNA"/>
</dbReference>
<name>A0A6B2H6B7_9BACT</name>
<evidence type="ECO:0000313" key="2">
    <source>
        <dbReference type="EMBL" id="NDK55887.1"/>
    </source>
</evidence>
<proteinExistence type="predicted"/>
<dbReference type="Proteomes" id="UP000478546">
    <property type="component" value="Unassembled WGS sequence"/>
</dbReference>
<evidence type="ECO:0000313" key="3">
    <source>
        <dbReference type="Proteomes" id="UP000478546"/>
    </source>
</evidence>
<feature type="compositionally biased region" description="Polar residues" evidence="1">
    <location>
        <begin position="59"/>
        <end position="78"/>
    </location>
</feature>